<protein>
    <submittedName>
        <fullName evidence="4">Hemin ABC transporter substrate-binding protein</fullName>
    </submittedName>
</protein>
<comment type="caution">
    <text evidence="4">The sequence shown here is derived from an EMBL/GenBank/DDBJ whole genome shotgun (WGS) entry which is preliminary data.</text>
</comment>
<accession>A0ABW5RIB9</accession>
<gene>
    <name evidence="4" type="ORF">ACFSUQ_05975</name>
</gene>
<evidence type="ECO:0000256" key="2">
    <source>
        <dbReference type="SAM" id="SignalP"/>
    </source>
</evidence>
<comment type="similarity">
    <text evidence="1">Belongs to the bacterial solute-binding protein 8 family.</text>
</comment>
<reference evidence="5" key="1">
    <citation type="journal article" date="2019" name="Int. J. Syst. Evol. Microbiol.">
        <title>The Global Catalogue of Microorganisms (GCM) 10K type strain sequencing project: providing services to taxonomists for standard genome sequencing and annotation.</title>
        <authorList>
            <consortium name="The Broad Institute Genomics Platform"/>
            <consortium name="The Broad Institute Genome Sequencing Center for Infectious Disease"/>
            <person name="Wu L."/>
            <person name="Ma J."/>
        </authorList>
    </citation>
    <scope>NUCLEOTIDE SEQUENCE [LARGE SCALE GENOMIC DNA]</scope>
    <source>
        <strain evidence="5">TISTR 1511</strain>
    </source>
</reference>
<dbReference type="PROSITE" id="PS50983">
    <property type="entry name" value="FE_B12_PBP"/>
    <property type="match status" value="1"/>
</dbReference>
<evidence type="ECO:0000256" key="1">
    <source>
        <dbReference type="ARBA" id="ARBA00008814"/>
    </source>
</evidence>
<dbReference type="Proteomes" id="UP001597453">
    <property type="component" value="Unassembled WGS sequence"/>
</dbReference>
<dbReference type="Gene3D" id="3.40.50.1980">
    <property type="entry name" value="Nitrogenase molybdenum iron protein domain"/>
    <property type="match status" value="2"/>
</dbReference>
<feature type="signal peptide" evidence="2">
    <location>
        <begin position="1"/>
        <end position="27"/>
    </location>
</feature>
<dbReference type="Pfam" id="PF01497">
    <property type="entry name" value="Peripla_BP_2"/>
    <property type="match status" value="1"/>
</dbReference>
<dbReference type="SUPFAM" id="SSF53807">
    <property type="entry name" value="Helical backbone' metal receptor"/>
    <property type="match status" value="1"/>
</dbReference>
<proteinExistence type="inferred from homology"/>
<feature type="domain" description="Fe/B12 periplasmic-binding" evidence="3">
    <location>
        <begin position="110"/>
        <end position="374"/>
    </location>
</feature>
<organism evidence="4 5">
    <name type="scientific">Gulosibacter bifidus</name>
    <dbReference type="NCBI Taxonomy" id="272239"/>
    <lineage>
        <taxon>Bacteria</taxon>
        <taxon>Bacillati</taxon>
        <taxon>Actinomycetota</taxon>
        <taxon>Actinomycetes</taxon>
        <taxon>Micrococcales</taxon>
        <taxon>Microbacteriaceae</taxon>
        <taxon>Gulosibacter</taxon>
    </lineage>
</organism>
<dbReference type="InterPro" id="IPR002491">
    <property type="entry name" value="ABC_transptr_periplasmic_BD"/>
</dbReference>
<evidence type="ECO:0000313" key="5">
    <source>
        <dbReference type="Proteomes" id="UP001597453"/>
    </source>
</evidence>
<dbReference type="PANTHER" id="PTHR30535">
    <property type="entry name" value="VITAMIN B12-BINDING PROTEIN"/>
    <property type="match status" value="1"/>
</dbReference>
<name>A0ABW5RIB9_9MICO</name>
<dbReference type="RefSeq" id="WP_066056223.1">
    <property type="nucleotide sequence ID" value="NZ_JBHUNF010000003.1"/>
</dbReference>
<keyword evidence="2" id="KW-0732">Signal</keyword>
<feature type="chain" id="PRO_5046205028" evidence="2">
    <location>
        <begin position="28"/>
        <end position="374"/>
    </location>
</feature>
<keyword evidence="5" id="KW-1185">Reference proteome</keyword>
<dbReference type="EMBL" id="JBHUNF010000003">
    <property type="protein sequence ID" value="MFD2674845.1"/>
    <property type="molecule type" value="Genomic_DNA"/>
</dbReference>
<evidence type="ECO:0000313" key="4">
    <source>
        <dbReference type="EMBL" id="MFD2674845.1"/>
    </source>
</evidence>
<dbReference type="InterPro" id="IPR050902">
    <property type="entry name" value="ABC_Transporter_SBP"/>
</dbReference>
<sequence>MNWLTTSTRTLRSIAIIAALCTALATAGCATGGTEIVTATSPDASATSSAAVSDAYTVPDKVPDPRTLTGLTEAKAIPGVAPIDTDAAPQLPATVTGDDGVNVEVESIDRIVTLDIYGTTSQTLIGLGLEDNIAGRTVSDIDERIRDVPVVSGQGHSVDVEQVLAQNPTLVLADTTLGPASTIELLRNSGVDVVVLSPDRGADLIAEQITMIAQATGVPDAGKKLVERTEAELANVQDYVSKLQAASGQQPLRMAVLYVRGSGGVFFVFGKGSAATQLINDLGGDAVAETHGLPETAPANAESLISIDPETVIVMRDGLESGGGSEGLLARPGMAQTTAGANERIISVPDSQLISFGPNYPQALKAIADAVYLG</sequence>
<evidence type="ECO:0000259" key="3">
    <source>
        <dbReference type="PROSITE" id="PS50983"/>
    </source>
</evidence>
<dbReference type="PANTHER" id="PTHR30535:SF4">
    <property type="entry name" value="HEMIN-BINDING PERIPLASMIC PROTEIN HMUT"/>
    <property type="match status" value="1"/>
</dbReference>